<evidence type="ECO:0000313" key="1">
    <source>
        <dbReference type="EMBL" id="KAG6401125.1"/>
    </source>
</evidence>
<proteinExistence type="predicted"/>
<organism evidence="1">
    <name type="scientific">Salvia splendens</name>
    <name type="common">Scarlet sage</name>
    <dbReference type="NCBI Taxonomy" id="180675"/>
    <lineage>
        <taxon>Eukaryota</taxon>
        <taxon>Viridiplantae</taxon>
        <taxon>Streptophyta</taxon>
        <taxon>Embryophyta</taxon>
        <taxon>Tracheophyta</taxon>
        <taxon>Spermatophyta</taxon>
        <taxon>Magnoliopsida</taxon>
        <taxon>eudicotyledons</taxon>
        <taxon>Gunneridae</taxon>
        <taxon>Pentapetalae</taxon>
        <taxon>asterids</taxon>
        <taxon>lamiids</taxon>
        <taxon>Lamiales</taxon>
        <taxon>Lamiaceae</taxon>
        <taxon>Nepetoideae</taxon>
        <taxon>Mentheae</taxon>
        <taxon>Salviinae</taxon>
        <taxon>Salvia</taxon>
        <taxon>Salvia subgen. Calosphace</taxon>
        <taxon>core Calosphace</taxon>
    </lineage>
</organism>
<reference evidence="1" key="1">
    <citation type="submission" date="2018-01" db="EMBL/GenBank/DDBJ databases">
        <authorList>
            <person name="Mao J.F."/>
        </authorList>
    </citation>
    <scope>NUCLEOTIDE SEQUENCE</scope>
    <source>
        <strain evidence="1">Huo1</strain>
        <tissue evidence="1">Leaf</tissue>
    </source>
</reference>
<dbReference type="Gene3D" id="3.30.559.10">
    <property type="entry name" value="Chloramphenicol acetyltransferase-like domain"/>
    <property type="match status" value="1"/>
</dbReference>
<accession>A0A8X8WUA4</accession>
<dbReference type="EMBL" id="PNBA02000014">
    <property type="protein sequence ID" value="KAG6401125.1"/>
    <property type="molecule type" value="Genomic_DNA"/>
</dbReference>
<dbReference type="Proteomes" id="UP000298416">
    <property type="component" value="Unassembled WGS sequence"/>
</dbReference>
<keyword evidence="2" id="KW-1185">Reference proteome</keyword>
<gene>
    <name evidence="1" type="ORF">SASPL_137970</name>
</gene>
<comment type="caution">
    <text evidence="1">The sequence shown here is derived from an EMBL/GenBank/DDBJ whole genome shotgun (WGS) entry which is preliminary data.</text>
</comment>
<reference evidence="1" key="2">
    <citation type="submission" date="2020-08" db="EMBL/GenBank/DDBJ databases">
        <title>Plant Genome Project.</title>
        <authorList>
            <person name="Zhang R.-G."/>
        </authorList>
    </citation>
    <scope>NUCLEOTIDE SEQUENCE</scope>
    <source>
        <strain evidence="1">Huo1</strain>
        <tissue evidence="1">Leaf</tissue>
    </source>
</reference>
<protein>
    <submittedName>
        <fullName evidence="1">Uncharacterized protein</fullName>
    </submittedName>
</protein>
<sequence>MRTWKRSHGEVSHSRRRLSEEGLDVKLDFPNTSGGSVPVAMALLCPKAHCHLSTMVGDIRRYGARIAASPHHLQYACSKVMLESCAIRYYGNAFAFSAAIATAGDLSTKPLDFAVGLVKMAKDEVTEEYMRSLADLMVIRNRPHFAVMPGGGGWSVGSDVLGGECHGSVRERARGDVGRSRWPEKGGVHRVSYVN</sequence>
<dbReference type="InterPro" id="IPR023213">
    <property type="entry name" value="CAT-like_dom_sf"/>
</dbReference>
<dbReference type="AlphaFoldDB" id="A0A8X8WUA4"/>
<evidence type="ECO:0000313" key="2">
    <source>
        <dbReference type="Proteomes" id="UP000298416"/>
    </source>
</evidence>
<name>A0A8X8WUA4_SALSN</name>